<dbReference type="PRINTS" id="PR00131">
    <property type="entry name" value="GLHYDRLASE1"/>
</dbReference>
<keyword evidence="5" id="KW-0136">Cellulose degradation</keyword>
<evidence type="ECO:0000313" key="13">
    <source>
        <dbReference type="EMBL" id="KAA1427430.1"/>
    </source>
</evidence>
<dbReference type="Pfam" id="PF00232">
    <property type="entry name" value="Glyco_hydro_1"/>
    <property type="match status" value="1"/>
</dbReference>
<feature type="binding site" evidence="10">
    <location>
        <position position="134"/>
    </location>
    <ligand>
        <name>substrate</name>
    </ligand>
</feature>
<feature type="binding site" evidence="10">
    <location>
        <position position="178"/>
    </location>
    <ligand>
        <name>substrate</name>
    </ligand>
</feature>
<dbReference type="PANTHER" id="PTHR10353">
    <property type="entry name" value="GLYCOSYL HYDROLASE"/>
    <property type="match status" value="1"/>
</dbReference>
<keyword evidence="4 12" id="KW-0378">Hydrolase</keyword>
<dbReference type="PANTHER" id="PTHR10353:SF36">
    <property type="entry name" value="LP05116P"/>
    <property type="match status" value="1"/>
</dbReference>
<dbReference type="PROSITE" id="PS00653">
    <property type="entry name" value="GLYCOSYL_HYDROL_F1_2"/>
    <property type="match status" value="1"/>
</dbReference>
<evidence type="ECO:0000256" key="5">
    <source>
        <dbReference type="ARBA" id="ARBA00023001"/>
    </source>
</evidence>
<feature type="binding site" evidence="10">
    <location>
        <position position="34"/>
    </location>
    <ligand>
        <name>substrate</name>
    </ligand>
</feature>
<evidence type="ECO:0000256" key="3">
    <source>
        <dbReference type="ARBA" id="ARBA00012744"/>
    </source>
</evidence>
<keyword evidence="8" id="KW-0624">Polysaccharide degradation</keyword>
<dbReference type="SUPFAM" id="SSF51445">
    <property type="entry name" value="(Trans)glycosidases"/>
    <property type="match status" value="1"/>
</dbReference>
<dbReference type="NCBIfam" id="TIGR03356">
    <property type="entry name" value="BGL"/>
    <property type="match status" value="1"/>
</dbReference>
<evidence type="ECO:0000256" key="7">
    <source>
        <dbReference type="ARBA" id="ARBA00023295"/>
    </source>
</evidence>
<gene>
    <name evidence="13" type="ORF">F0U47_08125</name>
</gene>
<evidence type="ECO:0000313" key="14">
    <source>
        <dbReference type="Proteomes" id="UP000324351"/>
    </source>
</evidence>
<dbReference type="GO" id="GO:0008422">
    <property type="term" value="F:beta-glucosidase activity"/>
    <property type="evidence" value="ECO:0007669"/>
    <property type="project" value="UniProtKB-EC"/>
</dbReference>
<feature type="binding site" evidence="10">
    <location>
        <begin position="447"/>
        <end position="448"/>
    </location>
    <ligand>
        <name>substrate</name>
    </ligand>
</feature>
<feature type="binding site" evidence="10">
    <location>
        <position position="315"/>
    </location>
    <ligand>
        <name>substrate</name>
    </ligand>
</feature>
<keyword evidence="7 12" id="KW-0326">Glycosidase</keyword>
<dbReference type="Proteomes" id="UP000324351">
    <property type="component" value="Unassembled WGS sequence"/>
</dbReference>
<evidence type="ECO:0000256" key="9">
    <source>
        <dbReference type="PIRSR" id="PIRSR617736-1"/>
    </source>
</evidence>
<evidence type="ECO:0000256" key="2">
    <source>
        <dbReference type="ARBA" id="ARBA00010838"/>
    </source>
</evidence>
<name>A0A5B1M6T1_9ACTN</name>
<evidence type="ECO:0000256" key="6">
    <source>
        <dbReference type="ARBA" id="ARBA00023277"/>
    </source>
</evidence>
<dbReference type="GO" id="GO:0030245">
    <property type="term" value="P:cellulose catabolic process"/>
    <property type="evidence" value="ECO:0007669"/>
    <property type="project" value="UniProtKB-KW"/>
</dbReference>
<evidence type="ECO:0000256" key="11">
    <source>
        <dbReference type="PROSITE-ProRule" id="PRU10055"/>
    </source>
</evidence>
<dbReference type="FunFam" id="3.20.20.80:FF:000004">
    <property type="entry name" value="Beta-glucosidase 6-phospho-beta-glucosidase"/>
    <property type="match status" value="1"/>
</dbReference>
<keyword evidence="14" id="KW-1185">Reference proteome</keyword>
<dbReference type="RefSeq" id="WP_149749796.1">
    <property type="nucleotide sequence ID" value="NZ_VUJW01000003.1"/>
</dbReference>
<organism evidence="13 14">
    <name type="scientific">Nocardioides antri</name>
    <dbReference type="NCBI Taxonomy" id="2607659"/>
    <lineage>
        <taxon>Bacteria</taxon>
        <taxon>Bacillati</taxon>
        <taxon>Actinomycetota</taxon>
        <taxon>Actinomycetes</taxon>
        <taxon>Propionibacteriales</taxon>
        <taxon>Nocardioidaceae</taxon>
        <taxon>Nocardioides</taxon>
    </lineage>
</organism>
<evidence type="ECO:0000256" key="12">
    <source>
        <dbReference type="RuleBase" id="RU361175"/>
    </source>
</evidence>
<dbReference type="InterPro" id="IPR017853">
    <property type="entry name" value="GH"/>
</dbReference>
<sequence length="503" mass="55339">MTTTDDRTTTAAVRHGNVRFPTGFLWGAATAAYQIEGAVAADGRSPSIWDEFSRVPGAVVGGDVADVACDHYHRMPQDVELMASLNLGAYRFSAAWPRVRPDAGAPNQAGIDFYARLVDRLLDAGITPWATLYHWDLPQAVEDAGGWTNRDTAYRFADYAFTLYDALGERVPYWTTMNEPWCSAFLGYTGGQHAPGRQEGVAGVVAAHHLMLGHGLVVDELRRRGTDAELGITLNLTVAEPFDPSEPADVDAALRVDHLWNRMFLDPVLRGSYADELHTITAGMTWQGKAWEEFVRDGDLALISTPIDVLGVNYYHGDGASGRPHAPDQLLGSRVEHPTRPTTSMFPGGDDLTFPRRGYPVTGLDWEVQPEGLTRLLLRLREEYDAPPMYITENGAAYDDRVRPDGSVHDPDRWDYIAAHLRAVHAAMAAGVDVRGYFVWSLLDNFEWAYGYGQRFGIVHVDYETQRRTPKTSALRYAEVAATSALPPAEDEAGSAGSAGVDR</sequence>
<comment type="catalytic activity">
    <reaction evidence="1 12">
        <text>Hydrolysis of terminal, non-reducing beta-D-glucosyl residues with release of beta-D-glucose.</text>
        <dbReference type="EC" id="3.2.1.21"/>
    </reaction>
</comment>
<evidence type="ECO:0000256" key="8">
    <source>
        <dbReference type="ARBA" id="ARBA00023326"/>
    </source>
</evidence>
<protein>
    <recommendedName>
        <fullName evidence="3 12">Beta-glucosidase</fullName>
        <ecNumber evidence="3 12">3.2.1.21</ecNumber>
    </recommendedName>
</protein>
<keyword evidence="6" id="KW-0119">Carbohydrate metabolism</keyword>
<comment type="caution">
    <text evidence="13">The sequence shown here is derived from an EMBL/GenBank/DDBJ whole genome shotgun (WGS) entry which is preliminary data.</text>
</comment>
<feature type="binding site" evidence="10">
    <location>
        <position position="440"/>
    </location>
    <ligand>
        <name>substrate</name>
    </ligand>
</feature>
<evidence type="ECO:0000256" key="10">
    <source>
        <dbReference type="PIRSR" id="PIRSR617736-2"/>
    </source>
</evidence>
<dbReference type="EMBL" id="VUJW01000003">
    <property type="protein sequence ID" value="KAA1427430.1"/>
    <property type="molecule type" value="Genomic_DNA"/>
</dbReference>
<feature type="active site" description="Nucleophile" evidence="9 11">
    <location>
        <position position="393"/>
    </location>
</feature>
<dbReference type="PROSITE" id="PS00572">
    <property type="entry name" value="GLYCOSYL_HYDROL_F1_1"/>
    <property type="match status" value="1"/>
</dbReference>
<dbReference type="Gene3D" id="3.20.20.80">
    <property type="entry name" value="Glycosidases"/>
    <property type="match status" value="1"/>
</dbReference>
<dbReference type="InterPro" id="IPR033132">
    <property type="entry name" value="GH_1_N_CS"/>
</dbReference>
<accession>A0A5B1M6T1</accession>
<dbReference type="InterPro" id="IPR001360">
    <property type="entry name" value="Glyco_hydro_1"/>
</dbReference>
<reference evidence="13 14" key="2">
    <citation type="submission" date="2019-09" db="EMBL/GenBank/DDBJ databases">
        <authorList>
            <person name="Jin C."/>
        </authorList>
    </citation>
    <scope>NUCLEOTIDE SEQUENCE [LARGE SCALE GENOMIC DNA]</scope>
    <source>
        <strain evidence="13 14">BN140041</strain>
    </source>
</reference>
<dbReference type="AlphaFoldDB" id="A0A5B1M6T1"/>
<comment type="similarity">
    <text evidence="2 12">Belongs to the glycosyl hydrolase 1 family.</text>
</comment>
<feature type="active site" description="Proton donor" evidence="9">
    <location>
        <position position="179"/>
    </location>
</feature>
<dbReference type="GO" id="GO:0005829">
    <property type="term" value="C:cytosol"/>
    <property type="evidence" value="ECO:0007669"/>
    <property type="project" value="TreeGrafter"/>
</dbReference>
<dbReference type="InterPro" id="IPR018120">
    <property type="entry name" value="Glyco_hydro_1_AS"/>
</dbReference>
<dbReference type="EC" id="3.2.1.21" evidence="3 12"/>
<proteinExistence type="inferred from homology"/>
<reference evidence="13 14" key="1">
    <citation type="submission" date="2019-09" db="EMBL/GenBank/DDBJ databases">
        <title>Nocardioides panacisoli sp. nov., isolated from the soil of a ginseng field.</title>
        <authorList>
            <person name="Cho C."/>
        </authorList>
    </citation>
    <scope>NUCLEOTIDE SEQUENCE [LARGE SCALE GENOMIC DNA]</scope>
    <source>
        <strain evidence="13 14">BN140041</strain>
    </source>
</reference>
<dbReference type="InterPro" id="IPR017736">
    <property type="entry name" value="Glyco_hydro_1_beta-glucosidase"/>
</dbReference>
<evidence type="ECO:0000256" key="1">
    <source>
        <dbReference type="ARBA" id="ARBA00000448"/>
    </source>
</evidence>
<evidence type="ECO:0000256" key="4">
    <source>
        <dbReference type="ARBA" id="ARBA00022801"/>
    </source>
</evidence>